<protein>
    <submittedName>
        <fullName evidence="2">Uncharacterized protein</fullName>
    </submittedName>
</protein>
<dbReference type="EMBL" id="JARJCM010000030">
    <property type="protein sequence ID" value="KAJ7038748.1"/>
    <property type="molecule type" value="Genomic_DNA"/>
</dbReference>
<gene>
    <name evidence="2" type="ORF">C8F04DRAFT_1255668</name>
</gene>
<evidence type="ECO:0000256" key="1">
    <source>
        <dbReference type="SAM" id="MobiDB-lite"/>
    </source>
</evidence>
<comment type="caution">
    <text evidence="2">The sequence shown here is derived from an EMBL/GenBank/DDBJ whole genome shotgun (WGS) entry which is preliminary data.</text>
</comment>
<evidence type="ECO:0000313" key="3">
    <source>
        <dbReference type="Proteomes" id="UP001218188"/>
    </source>
</evidence>
<evidence type="ECO:0000313" key="2">
    <source>
        <dbReference type="EMBL" id="KAJ7038748.1"/>
    </source>
</evidence>
<name>A0AAD6T6N3_9AGAR</name>
<keyword evidence="3" id="KW-1185">Reference proteome</keyword>
<organism evidence="2 3">
    <name type="scientific">Mycena alexandri</name>
    <dbReference type="NCBI Taxonomy" id="1745969"/>
    <lineage>
        <taxon>Eukaryota</taxon>
        <taxon>Fungi</taxon>
        <taxon>Dikarya</taxon>
        <taxon>Basidiomycota</taxon>
        <taxon>Agaricomycotina</taxon>
        <taxon>Agaricomycetes</taxon>
        <taxon>Agaricomycetidae</taxon>
        <taxon>Agaricales</taxon>
        <taxon>Marasmiineae</taxon>
        <taxon>Mycenaceae</taxon>
        <taxon>Mycena</taxon>
    </lineage>
</organism>
<sequence length="161" mass="18430">MSESESDDEPRPAKPSTAQESERGHDPILVLARQSDPEWVRAQRMGLNPLRTSPPTRICSWCRRDRRVRIFRCNDCFALLPACRLCLLIAHASKPLHAPHEWAGIYWKRVTLTSLGYWYQKGHDGSTCPNPAEDLKLVTQLGVNGMHRVWERDCECPPAEQ</sequence>
<accession>A0AAD6T6N3</accession>
<dbReference type="Proteomes" id="UP001218188">
    <property type="component" value="Unassembled WGS sequence"/>
</dbReference>
<reference evidence="2" key="1">
    <citation type="submission" date="2023-03" db="EMBL/GenBank/DDBJ databases">
        <title>Massive genome expansion in bonnet fungi (Mycena s.s.) driven by repeated elements and novel gene families across ecological guilds.</title>
        <authorList>
            <consortium name="Lawrence Berkeley National Laboratory"/>
            <person name="Harder C.B."/>
            <person name="Miyauchi S."/>
            <person name="Viragh M."/>
            <person name="Kuo A."/>
            <person name="Thoen E."/>
            <person name="Andreopoulos B."/>
            <person name="Lu D."/>
            <person name="Skrede I."/>
            <person name="Drula E."/>
            <person name="Henrissat B."/>
            <person name="Morin E."/>
            <person name="Kohler A."/>
            <person name="Barry K."/>
            <person name="LaButti K."/>
            <person name="Morin E."/>
            <person name="Salamov A."/>
            <person name="Lipzen A."/>
            <person name="Mereny Z."/>
            <person name="Hegedus B."/>
            <person name="Baldrian P."/>
            <person name="Stursova M."/>
            <person name="Weitz H."/>
            <person name="Taylor A."/>
            <person name="Grigoriev I.V."/>
            <person name="Nagy L.G."/>
            <person name="Martin F."/>
            <person name="Kauserud H."/>
        </authorList>
    </citation>
    <scope>NUCLEOTIDE SEQUENCE</scope>
    <source>
        <strain evidence="2">CBHHK200</strain>
    </source>
</reference>
<proteinExistence type="predicted"/>
<dbReference type="AlphaFoldDB" id="A0AAD6T6N3"/>
<feature type="region of interest" description="Disordered" evidence="1">
    <location>
        <begin position="1"/>
        <end position="27"/>
    </location>
</feature>